<accession>A0ABY6LDS4</accession>
<dbReference type="PANTHER" id="PTHR46060">
    <property type="entry name" value="MARINER MOS1 TRANSPOSASE-LIKE PROTEIN"/>
    <property type="match status" value="1"/>
</dbReference>
<evidence type="ECO:0000313" key="3">
    <source>
        <dbReference type="Proteomes" id="UP001235939"/>
    </source>
</evidence>
<dbReference type="PANTHER" id="PTHR46060:SF1">
    <property type="entry name" value="MARINER MOS1 TRANSPOSASE-LIKE PROTEIN"/>
    <property type="match status" value="1"/>
</dbReference>
<sequence length="509" mass="58531">MDRKFEQRICIIFCYKIGKSASETLDLLKLAFGNENVNKPTTFRWFSRFKNGIESVKDEKRVGRPILHRNPEKEETGISKSLVGSIIKEDLQLKKTPSKFVPKMLTIQQKENRVDVAKKMLEMVEENPNWKGKVITGDETWVHGYDPEKNANPWSGKEKMNQERRNPDFAKVKCGVPKIGLSIHDNAPPHTATSVLTYLTKHGIQILHQPPYSLDLAPNDFFLFPKLKMALKGRRFDTRESIIANSKKVLKNIPKDAFSKCFKSWEKRWKLCIDAGGSSEMTVPHEDEKFSELKILTQVKQVTECVPGWTPGKSHFLTSHCCSLNPRDLLQLSTSTTKTCSIFPGLCQLFIETNDHFRFQETLKPLPVWRSFRRSHVLYLLVVGLLRGLLLATFPYSTHLVYLSTVHDMLTGLSVYLGIMRCLREAVRLKRPERWQNNDWILHVGNARPHTAHVVLQFLAKHSTIQIPHPPYSPDLAPNDFFFYPKLKINLKGRKFDNVDMIQAESKAP</sequence>
<dbReference type="EMBL" id="CP092879">
    <property type="protein sequence ID" value="UYV79208.1"/>
    <property type="molecule type" value="Genomic_DNA"/>
</dbReference>
<dbReference type="InterPro" id="IPR036397">
    <property type="entry name" value="RNaseH_sf"/>
</dbReference>
<feature type="domain" description="Mos1 transposase HTH" evidence="1">
    <location>
        <begin position="8"/>
        <end position="52"/>
    </location>
</feature>
<organism evidence="2 3">
    <name type="scientific">Cordylochernes scorpioides</name>
    <dbReference type="NCBI Taxonomy" id="51811"/>
    <lineage>
        <taxon>Eukaryota</taxon>
        <taxon>Metazoa</taxon>
        <taxon>Ecdysozoa</taxon>
        <taxon>Arthropoda</taxon>
        <taxon>Chelicerata</taxon>
        <taxon>Arachnida</taxon>
        <taxon>Pseudoscorpiones</taxon>
        <taxon>Cheliferoidea</taxon>
        <taxon>Chernetidae</taxon>
        <taxon>Cordylochernes</taxon>
    </lineage>
</organism>
<evidence type="ECO:0000313" key="2">
    <source>
        <dbReference type="EMBL" id="UYV79208.1"/>
    </source>
</evidence>
<evidence type="ECO:0000259" key="1">
    <source>
        <dbReference type="Pfam" id="PF17906"/>
    </source>
</evidence>
<keyword evidence="3" id="KW-1185">Reference proteome</keyword>
<dbReference type="Proteomes" id="UP001235939">
    <property type="component" value="Chromosome 17"/>
</dbReference>
<dbReference type="Gene3D" id="3.30.420.10">
    <property type="entry name" value="Ribonuclease H-like superfamily/Ribonuclease H"/>
    <property type="match status" value="3"/>
</dbReference>
<protein>
    <recommendedName>
        <fullName evidence="1">Mos1 transposase HTH domain-containing protein</fullName>
    </recommendedName>
</protein>
<dbReference type="Pfam" id="PF17906">
    <property type="entry name" value="HTH_48"/>
    <property type="match status" value="1"/>
</dbReference>
<proteinExistence type="predicted"/>
<gene>
    <name evidence="2" type="ORF">LAZ67_17001512</name>
</gene>
<dbReference type="Gene3D" id="1.10.10.1450">
    <property type="match status" value="1"/>
</dbReference>
<dbReference type="InterPro" id="IPR052709">
    <property type="entry name" value="Transposase-MT_Hybrid"/>
</dbReference>
<name>A0ABY6LDS4_9ARAC</name>
<reference evidence="2 3" key="1">
    <citation type="submission" date="2022-01" db="EMBL/GenBank/DDBJ databases">
        <title>A chromosomal length assembly of Cordylochernes scorpioides.</title>
        <authorList>
            <person name="Zeh D."/>
            <person name="Zeh J."/>
        </authorList>
    </citation>
    <scope>NUCLEOTIDE SEQUENCE [LARGE SCALE GENOMIC DNA]</scope>
    <source>
        <strain evidence="2">IN4F17</strain>
        <tissue evidence="2">Whole Body</tissue>
    </source>
</reference>
<dbReference type="InterPro" id="IPR041426">
    <property type="entry name" value="Mos1_HTH"/>
</dbReference>